<dbReference type="EMBL" id="LNJC01000018">
    <property type="protein sequence ID" value="KYC50180.1"/>
    <property type="molecule type" value="Genomic_DNA"/>
</dbReference>
<gene>
    <name evidence="2" type="ORF">APG10_01428</name>
    <name evidence="3" type="ORF">APG11_01052</name>
    <name evidence="4" type="ORF">APG12_00999</name>
</gene>
<dbReference type="Gene3D" id="3.30.310.50">
    <property type="entry name" value="Alpha-D-phosphohexomutase, C-terminal domain"/>
    <property type="match status" value="1"/>
</dbReference>
<organism evidence="4 7">
    <name type="scientific">Candidatus Methanofastidiosum methylothiophilum</name>
    <dbReference type="NCBI Taxonomy" id="1705564"/>
    <lineage>
        <taxon>Archaea</taxon>
        <taxon>Methanobacteriati</taxon>
        <taxon>Methanobacteriota</taxon>
        <taxon>Stenosarchaea group</taxon>
        <taxon>Candidatus Methanofastidiosia</taxon>
        <taxon>Candidatus Methanofastidiosales</taxon>
        <taxon>Candidatus Methanofastidiosaceae</taxon>
        <taxon>Candidatus Methanofastidiosum</taxon>
    </lineage>
</organism>
<evidence type="ECO:0000313" key="6">
    <source>
        <dbReference type="Proteomes" id="UP000092401"/>
    </source>
</evidence>
<comment type="caution">
    <text evidence="4">The sequence shown here is derived from an EMBL/GenBank/DDBJ whole genome shotgun (WGS) entry which is preliminary data.</text>
</comment>
<dbReference type="InterPro" id="IPR015419">
    <property type="entry name" value="CTAG/Pcc1"/>
</dbReference>
<accession>A0A150IYW3</accession>
<accession>A0A150IRL3</accession>
<comment type="similarity">
    <text evidence="1">Belongs to the CTAG/PCC1 family.</text>
</comment>
<dbReference type="EMBL" id="LNGF01000021">
    <property type="protein sequence ID" value="KYC47552.1"/>
    <property type="molecule type" value="Genomic_DNA"/>
</dbReference>
<evidence type="ECO:0000313" key="7">
    <source>
        <dbReference type="Proteomes" id="UP000092403"/>
    </source>
</evidence>
<evidence type="ECO:0000313" key="3">
    <source>
        <dbReference type="EMBL" id="KYC47552.1"/>
    </source>
</evidence>
<reference evidence="5 6" key="1">
    <citation type="journal article" date="2016" name="ISME J.">
        <title>Chasing the elusive Euryarchaeota class WSA2: genomes reveal a uniquely fastidious methyl-reducing methanogen.</title>
        <authorList>
            <person name="Nobu M.K."/>
            <person name="Narihiro T."/>
            <person name="Kuroda K."/>
            <person name="Mei R."/>
            <person name="Liu W.T."/>
        </authorList>
    </citation>
    <scope>NUCLEOTIDE SEQUENCE [LARGE SCALE GENOMIC DNA]</scope>
    <source>
        <strain evidence="2">B03fssc0709_Meth_Bin005</strain>
        <strain evidence="3">B15fssc0709_Meth_Bin003</strain>
        <strain evidence="4">BMIXfssc0709_Meth_Bin006</strain>
    </source>
</reference>
<protein>
    <submittedName>
        <fullName evidence="4">Transcription factor Pcc1</fullName>
    </submittedName>
</protein>
<dbReference type="Proteomes" id="UP000092401">
    <property type="component" value="Unassembled WGS sequence"/>
</dbReference>
<accession>A0A150IIF6</accession>
<dbReference type="EMBL" id="LNGE01000042">
    <property type="protein sequence ID" value="KYC44793.1"/>
    <property type="molecule type" value="Genomic_DNA"/>
</dbReference>
<sequence>MKDAHIEIFYIHEKAKDIERLLRIEEDSSPFYKTKSKIITEGNTLKIMIESEDIPALRGSFNTFMNWLMAIEEGMKL</sequence>
<dbReference type="Proteomes" id="UP000091929">
    <property type="component" value="Unassembled WGS sequence"/>
</dbReference>
<name>A0A150IYW3_9EURY</name>
<dbReference type="NCBIfam" id="NF011470">
    <property type="entry name" value="PRK14887.1"/>
    <property type="match status" value="1"/>
</dbReference>
<evidence type="ECO:0000313" key="4">
    <source>
        <dbReference type="EMBL" id="KYC50180.1"/>
    </source>
</evidence>
<dbReference type="Proteomes" id="UP000092403">
    <property type="component" value="Unassembled WGS sequence"/>
</dbReference>
<dbReference type="Pfam" id="PF09341">
    <property type="entry name" value="Pcc1"/>
    <property type="match status" value="1"/>
</dbReference>
<dbReference type="AlphaFoldDB" id="A0A150IYW3"/>
<proteinExistence type="inferred from homology"/>
<evidence type="ECO:0000313" key="2">
    <source>
        <dbReference type="EMBL" id="KYC44793.1"/>
    </source>
</evidence>
<evidence type="ECO:0000313" key="5">
    <source>
        <dbReference type="Proteomes" id="UP000091929"/>
    </source>
</evidence>
<evidence type="ECO:0000256" key="1">
    <source>
        <dbReference type="ARBA" id="ARBA00007073"/>
    </source>
</evidence>